<gene>
    <name evidence="1" type="ORF">OCV61_13860</name>
</gene>
<dbReference type="PANTHER" id="PTHR33361:SF2">
    <property type="entry name" value="DUF885 DOMAIN-CONTAINING PROTEIN"/>
    <property type="match status" value="1"/>
</dbReference>
<protein>
    <submittedName>
        <fullName evidence="1">DUF885 domain-containing protein</fullName>
    </submittedName>
</protein>
<evidence type="ECO:0000313" key="2">
    <source>
        <dbReference type="Proteomes" id="UP001652409"/>
    </source>
</evidence>
<name>A0ABT2TXH0_9FIRM</name>
<dbReference type="InterPro" id="IPR010281">
    <property type="entry name" value="DUF885"/>
</dbReference>
<organism evidence="1 2">
    <name type="scientific">Blautia ammoniilytica</name>
    <dbReference type="NCBI Taxonomy" id="2981782"/>
    <lineage>
        <taxon>Bacteria</taxon>
        <taxon>Bacillati</taxon>
        <taxon>Bacillota</taxon>
        <taxon>Clostridia</taxon>
        <taxon>Lachnospirales</taxon>
        <taxon>Lachnospiraceae</taxon>
        <taxon>Blautia</taxon>
    </lineage>
</organism>
<dbReference type="EMBL" id="JAOQJL010000031">
    <property type="protein sequence ID" value="MCU6766481.1"/>
    <property type="molecule type" value="Genomic_DNA"/>
</dbReference>
<dbReference type="PROSITE" id="PS51257">
    <property type="entry name" value="PROKAR_LIPOPROTEIN"/>
    <property type="match status" value="1"/>
</dbReference>
<reference evidence="1 2" key="1">
    <citation type="journal article" date="2021" name="ISME Commun">
        <title>Automated analysis of genomic sequences facilitates high-throughput and comprehensive description of bacteria.</title>
        <authorList>
            <person name="Hitch T.C.A."/>
        </authorList>
    </citation>
    <scope>NUCLEOTIDE SEQUENCE [LARGE SCALE GENOMIC DNA]</scope>
    <source>
        <strain evidence="1 2">Sanger_23</strain>
    </source>
</reference>
<sequence>MRSRLSQLSKRHRYTLTSLFLSLIFLLGMGIGCLSGHGFSENSKFQSFTKELFKKEVSGNTLTLHYTLADPEAFGISGQKASLGTMDTDTDSTRKLCKDYLHKLKAFDSHRLSRQNNITQDTLLLYFHTQLEGLETPYLDEPLGPSLGIQAQLPVLLAEYAFHQEQDITDYLNLLADIPSYFNNILEYEKQKSQKGLFMSDAMLDRIQAQCRSFIQDPDSNYMLSIFAQKLDALEALSDADKIHLNQVHRQILIRKVIPAYQALINGLEAFRGTGRESCGLSHYPGGTDYYCYLLKSQTGVYEPVAQIRKRLLTQLQKDSAEVSALAAIHPSLLTDYAKGTDLPSLAPQKALLFLQDCMQNDFPSLGQTSYQIRYVHKSMEKYLSPAFYLTPPIDTKEPNVIYINQAASTTQLELFTTLAHEGFPGHLYQTQFFSQLDPDPVRSLFNSGGYVEGWATYVESYAYQYAATLINHEDAESLTRLTALNRSINLCLYSLVDIGIHYQGWSSAQTADFLKNFGIRDASAVSQIYQYITETPGNYLKYYVGYLNFLDLKDEAQKENPEAFDLKQFHSQVLQIGPVPFPVLKKYL</sequence>
<dbReference type="Pfam" id="PF05960">
    <property type="entry name" value="DUF885"/>
    <property type="match status" value="1"/>
</dbReference>
<evidence type="ECO:0000313" key="1">
    <source>
        <dbReference type="EMBL" id="MCU6766481.1"/>
    </source>
</evidence>
<dbReference type="PANTHER" id="PTHR33361">
    <property type="entry name" value="GLR0591 PROTEIN"/>
    <property type="match status" value="1"/>
</dbReference>
<keyword evidence="2" id="KW-1185">Reference proteome</keyword>
<dbReference type="RefSeq" id="WP_158422293.1">
    <property type="nucleotide sequence ID" value="NZ_JAOQJL010000031.1"/>
</dbReference>
<accession>A0ABT2TXH0</accession>
<dbReference type="Proteomes" id="UP001652409">
    <property type="component" value="Unassembled WGS sequence"/>
</dbReference>
<comment type="caution">
    <text evidence="1">The sequence shown here is derived from an EMBL/GenBank/DDBJ whole genome shotgun (WGS) entry which is preliminary data.</text>
</comment>
<proteinExistence type="predicted"/>